<proteinExistence type="predicted"/>
<dbReference type="InterPro" id="IPR038763">
    <property type="entry name" value="DHH_sf"/>
</dbReference>
<protein>
    <submittedName>
        <fullName evidence="1">Uncharacterized protein</fullName>
    </submittedName>
</protein>
<dbReference type="RefSeq" id="WP_052884285.1">
    <property type="nucleotide sequence ID" value="NZ_CP009961.1"/>
</dbReference>
<dbReference type="STRING" id="1550241.MA03_05355"/>
<keyword evidence="2" id="KW-1185">Reference proteome</keyword>
<dbReference type="InterPro" id="IPR052968">
    <property type="entry name" value="Nucleotide_metab_enz"/>
</dbReference>
<dbReference type="EMBL" id="CP009961">
    <property type="protein sequence ID" value="AKG38810.1"/>
    <property type="molecule type" value="Genomic_DNA"/>
</dbReference>
<dbReference type="PATRIC" id="fig|1550241.5.peg.1126"/>
<name>A0A0F7FI12_9CREN</name>
<reference evidence="1 2" key="1">
    <citation type="journal article" date="2015" name="Stand. Genomic Sci.">
        <title>Complete genome sequence of and proposal of Thermofilum uzonense sp. nov. a novel hyperthermophilic crenarchaeon and emended description of the genus Thermofilum.</title>
        <authorList>
            <person name="Toshchakov S.V."/>
            <person name="Korzhenkov A.A."/>
            <person name="Samarov N.I."/>
            <person name="Mazunin I.O."/>
            <person name="Mozhey O.I."/>
            <person name="Shmyr I.S."/>
            <person name="Derbikova K.S."/>
            <person name="Taranov E.A."/>
            <person name="Dominova I.N."/>
            <person name="Bonch-Osmolovskaya E.A."/>
            <person name="Patrushev M.V."/>
            <person name="Podosokorskaya O.A."/>
            <person name="Kublanov I.V."/>
        </authorList>
    </citation>
    <scope>NUCLEOTIDE SEQUENCE [LARGE SCALE GENOMIC DNA]</scope>
    <source>
        <strain evidence="1 2">1807-2</strain>
    </source>
</reference>
<dbReference type="Proteomes" id="UP000067434">
    <property type="component" value="Chromosome"/>
</dbReference>
<organism evidence="1 2">
    <name type="scientific">Infirmifilum uzonense</name>
    <dbReference type="NCBI Taxonomy" id="1550241"/>
    <lineage>
        <taxon>Archaea</taxon>
        <taxon>Thermoproteota</taxon>
        <taxon>Thermoprotei</taxon>
        <taxon>Thermofilales</taxon>
        <taxon>Thermofilaceae</taxon>
        <taxon>Infirmifilum</taxon>
    </lineage>
</organism>
<dbReference type="PANTHER" id="PTHR42146">
    <property type="entry name" value="3',5'-CYCLIC-NUCLEOTIDE PHOSPHODIESTERASE"/>
    <property type="match status" value="1"/>
</dbReference>
<dbReference type="AlphaFoldDB" id="A0A0F7FI12"/>
<dbReference type="Gene3D" id="3.90.1640.10">
    <property type="entry name" value="inorganic pyrophosphatase (n-terminal core)"/>
    <property type="match status" value="1"/>
</dbReference>
<evidence type="ECO:0000313" key="1">
    <source>
        <dbReference type="EMBL" id="AKG38810.1"/>
    </source>
</evidence>
<dbReference type="PANTHER" id="PTHR42146:SF1">
    <property type="entry name" value="OLIGORIBONUCLEASE NRNB"/>
    <property type="match status" value="1"/>
</dbReference>
<evidence type="ECO:0000313" key="2">
    <source>
        <dbReference type="Proteomes" id="UP000067434"/>
    </source>
</evidence>
<dbReference type="KEGG" id="thf:MA03_05355"/>
<accession>A0A0F7FI12</accession>
<gene>
    <name evidence="1" type="ORF">MA03_05355</name>
</gene>
<dbReference type="HOGENOM" id="CLU_862273_0_0_2"/>
<dbReference type="SUPFAM" id="SSF64182">
    <property type="entry name" value="DHH phosphoesterases"/>
    <property type="match status" value="1"/>
</dbReference>
<sequence length="331" mass="36959">MMLTIIAHGDIDGMVSAAIIISYYLKNKEGVKYKVYFSQPFSLHNTLQRIHFTSGEVYILDIAFNEEYWETTSQALSFLTRVAQTTWIDHHPSTIFHKDKITATGVNVLATPAPSTASLLANLIPLTIDPDFSLRLIKLAELTDTPNPDPSVRELGLESAAEILTGAIALEPRDDDLRKKIIESWVKKRILVPEEAVLRFQESEEKLQRLLKEVKNRVIYDSPVLRIIDLRDLRVYGFSGRIASQEAAAQRKIILILFRIGQNIVVITGRAPTGFPVNLAQLFSRFSEELGVSGGGHNYAASLRVPAGIADKVVRQIINEVEKAQEVLNQG</sequence>
<dbReference type="OrthoDB" id="5596at2157"/>
<dbReference type="GeneID" id="25401636"/>